<protein>
    <submittedName>
        <fullName evidence="2">3-oxoacid CoA-transferase subunit A</fullName>
    </submittedName>
</protein>
<dbReference type="FunCoup" id="A0A3M0CGP1">
    <property type="interactions" value="172"/>
</dbReference>
<accession>A0A3M0CGP1</accession>
<dbReference type="Proteomes" id="UP000271227">
    <property type="component" value="Unassembled WGS sequence"/>
</dbReference>
<dbReference type="Gene3D" id="3.40.1080.10">
    <property type="entry name" value="Glutaconate Coenzyme A-transferase"/>
    <property type="match status" value="1"/>
</dbReference>
<proteinExistence type="predicted"/>
<dbReference type="NCBIfam" id="TIGR02429">
    <property type="entry name" value="pcaI_scoA_fam"/>
    <property type="match status" value="1"/>
</dbReference>
<dbReference type="InParanoid" id="A0A3M0CGP1"/>
<sequence>MNKIFDTPEAALDGLCRDGMMVMCGGFGLCGMPESLINALQATGAAGLTVVSNNAGIDGVGLGRLLETRQIAKMISSYVGNNKIFAEQYLNGEIELEFNPQGTMSERIRAGGAGIPGFYTKTGVGTLIAEGKEHKDFDGQTYILETGLVADLSLIRAEKADTEGNLVYRKTARNFNPMMATAAAVTVVEVEEIVPAGSLDPDHIHTPGIFVQRIVRSTCPKQIEFTTNRERAAAG</sequence>
<evidence type="ECO:0000313" key="3">
    <source>
        <dbReference type="Proteomes" id="UP000271227"/>
    </source>
</evidence>
<dbReference type="InterPro" id="IPR004165">
    <property type="entry name" value="CoA_trans_fam_I"/>
</dbReference>
<dbReference type="OrthoDB" id="9777193at2"/>
<name>A0A3M0CGP1_9PROT</name>
<dbReference type="InterPro" id="IPR012792">
    <property type="entry name" value="3-oxoacid_CoA-transf_A"/>
</dbReference>
<organism evidence="2 3">
    <name type="scientific">Eilatimonas milleporae</name>
    <dbReference type="NCBI Taxonomy" id="911205"/>
    <lineage>
        <taxon>Bacteria</taxon>
        <taxon>Pseudomonadati</taxon>
        <taxon>Pseudomonadota</taxon>
        <taxon>Alphaproteobacteria</taxon>
        <taxon>Kordiimonadales</taxon>
        <taxon>Kordiimonadaceae</taxon>
        <taxon>Eilatimonas</taxon>
    </lineage>
</organism>
<dbReference type="PANTHER" id="PTHR13707">
    <property type="entry name" value="KETOACID-COENZYME A TRANSFERASE"/>
    <property type="match status" value="1"/>
</dbReference>
<dbReference type="GO" id="GO:0008410">
    <property type="term" value="F:CoA-transferase activity"/>
    <property type="evidence" value="ECO:0007669"/>
    <property type="project" value="InterPro"/>
</dbReference>
<evidence type="ECO:0000313" key="2">
    <source>
        <dbReference type="EMBL" id="RMB08115.1"/>
    </source>
</evidence>
<dbReference type="SMART" id="SM00882">
    <property type="entry name" value="CoA_trans"/>
    <property type="match status" value="1"/>
</dbReference>
<reference evidence="2 3" key="1">
    <citation type="submission" date="2018-10" db="EMBL/GenBank/DDBJ databases">
        <title>Genomic Encyclopedia of Archaeal and Bacterial Type Strains, Phase II (KMG-II): from individual species to whole genera.</title>
        <authorList>
            <person name="Goeker M."/>
        </authorList>
    </citation>
    <scope>NUCLEOTIDE SEQUENCE [LARGE SCALE GENOMIC DNA]</scope>
    <source>
        <strain evidence="2 3">DSM 25217</strain>
    </source>
</reference>
<keyword evidence="3" id="KW-1185">Reference proteome</keyword>
<dbReference type="Pfam" id="PF01144">
    <property type="entry name" value="CoA_trans"/>
    <property type="match status" value="1"/>
</dbReference>
<evidence type="ECO:0000256" key="1">
    <source>
        <dbReference type="ARBA" id="ARBA00022679"/>
    </source>
</evidence>
<dbReference type="SUPFAM" id="SSF100950">
    <property type="entry name" value="NagB/RpiA/CoA transferase-like"/>
    <property type="match status" value="1"/>
</dbReference>
<dbReference type="PANTHER" id="PTHR13707:SF60">
    <property type="entry name" value="ACETATE COA-TRANSFERASE SUBUNIT ALPHA"/>
    <property type="match status" value="1"/>
</dbReference>
<dbReference type="RefSeq" id="WP_121938857.1">
    <property type="nucleotide sequence ID" value="NZ_REFR01000011.1"/>
</dbReference>
<dbReference type="EMBL" id="REFR01000011">
    <property type="protein sequence ID" value="RMB08115.1"/>
    <property type="molecule type" value="Genomic_DNA"/>
</dbReference>
<dbReference type="InterPro" id="IPR037171">
    <property type="entry name" value="NagB/RpiA_transferase-like"/>
</dbReference>
<comment type="caution">
    <text evidence="2">The sequence shown here is derived from an EMBL/GenBank/DDBJ whole genome shotgun (WGS) entry which is preliminary data.</text>
</comment>
<gene>
    <name evidence="2" type="ORF">BXY39_2211</name>
</gene>
<keyword evidence="1 2" id="KW-0808">Transferase</keyword>
<dbReference type="AlphaFoldDB" id="A0A3M0CGP1"/>